<dbReference type="AlphaFoldDB" id="D1YZ83"/>
<keyword evidence="2" id="KW-1185">Reference proteome</keyword>
<organism evidence="1 2">
    <name type="scientific">Methanocella paludicola (strain DSM 17711 / JCM 13418 / NBRC 101707 / SANAE)</name>
    <dbReference type="NCBI Taxonomy" id="304371"/>
    <lineage>
        <taxon>Archaea</taxon>
        <taxon>Methanobacteriati</taxon>
        <taxon>Methanobacteriota</taxon>
        <taxon>Stenosarchaea group</taxon>
        <taxon>Methanomicrobia</taxon>
        <taxon>Methanocellales</taxon>
        <taxon>Methanocellaceae</taxon>
        <taxon>Methanocella</taxon>
    </lineage>
</organism>
<reference evidence="1 2" key="1">
    <citation type="journal article" date="2007" name="Appl. Environ. Microbiol.">
        <title>Isolation of key methanogens for global methane emission from rice paddy fields: a novel isolate affiliated with the clone cluster rice cluster I.</title>
        <authorList>
            <person name="Sakai S."/>
            <person name="Imachi H."/>
            <person name="Sekiguchi Y."/>
            <person name="Ohashi A."/>
            <person name="Harada H."/>
            <person name="Kamagata Y."/>
        </authorList>
    </citation>
    <scope>NUCLEOTIDE SEQUENCE [LARGE SCALE GENOMIC DNA]</scope>
    <source>
        <strain evidence="2">DSM 17711 / JCM 13418 / NBRC 101707 / SANAE</strain>
    </source>
</reference>
<protein>
    <submittedName>
        <fullName evidence="1">Uncharacterized protein</fullName>
    </submittedName>
</protein>
<reference evidence="2" key="3">
    <citation type="journal article" date="2011" name="PLoS ONE">
        <title>Genome sequence of a mesophilic hydrogenotrophic methanogen Methanocella paludicola, the first cultivated representative of the order Methanocellales.</title>
        <authorList>
            <person name="Sakai S."/>
            <person name="Takaki Y."/>
            <person name="Shimamura S."/>
            <person name="Sekine M."/>
            <person name="Tajima T."/>
            <person name="Kosugi H."/>
            <person name="Ichikawa N."/>
            <person name="Tasumi E."/>
            <person name="Hiraki A.T."/>
            <person name="Shimizu A."/>
            <person name="Kato Y."/>
            <person name="Nishiko R."/>
            <person name="Mori K."/>
            <person name="Fujita N."/>
            <person name="Imachi H."/>
            <person name="Takai K."/>
        </authorList>
    </citation>
    <scope>NUCLEOTIDE SEQUENCE [LARGE SCALE GENOMIC DNA]</scope>
    <source>
        <strain evidence="2">DSM 17711 / JCM 13418 / NBRC 101707 / SANAE</strain>
    </source>
</reference>
<evidence type="ECO:0000313" key="2">
    <source>
        <dbReference type="Proteomes" id="UP000001882"/>
    </source>
</evidence>
<accession>D1YZ83</accession>
<name>D1YZ83_METPS</name>
<dbReference type="eggNOG" id="arCOG11702">
    <property type="taxonomic scope" value="Archaea"/>
</dbReference>
<dbReference type="OrthoDB" id="147272at2157"/>
<dbReference type="KEGG" id="mpd:MCP_1683"/>
<dbReference type="Proteomes" id="UP000001882">
    <property type="component" value="Chromosome"/>
</dbReference>
<dbReference type="InParanoid" id="D1YZ83"/>
<reference evidence="1 2" key="2">
    <citation type="journal article" date="2008" name="Int. J. Syst. Evol. Microbiol.">
        <title>Methanocella paludicola gen. nov., sp. nov., a methane-producing archaeon, the first isolate of the lineage 'Rice Cluster I', and proposal of the new archaeal order Methanocellales ord. nov.</title>
        <authorList>
            <person name="Sakai S."/>
            <person name="Imachi H."/>
            <person name="Hanada S."/>
            <person name="Ohashi A."/>
            <person name="Harada H."/>
            <person name="Kamagata Y."/>
        </authorList>
    </citation>
    <scope>NUCLEOTIDE SEQUENCE [LARGE SCALE GENOMIC DNA]</scope>
    <source>
        <strain evidence="2">DSM 17711 / JCM 13418 / NBRC 101707 / SANAE</strain>
    </source>
</reference>
<evidence type="ECO:0000313" key="1">
    <source>
        <dbReference type="EMBL" id="BAI61755.1"/>
    </source>
</evidence>
<dbReference type="GeneID" id="8683167"/>
<sequence>MTASDTELIRIVVDSDEFKKAESINEVSRIVRRNLRKRIIDMHIDDSMDVEMRERIVSRHLEWITMKILRELDGIVMLPSHFDEIEELESAWRKSQTDMQQH</sequence>
<dbReference type="RefSeq" id="WP_012900434.1">
    <property type="nucleotide sequence ID" value="NC_013665.1"/>
</dbReference>
<dbReference type="EMBL" id="AP011532">
    <property type="protein sequence ID" value="BAI61755.1"/>
    <property type="molecule type" value="Genomic_DNA"/>
</dbReference>
<proteinExistence type="predicted"/>
<gene>
    <name evidence="1" type="ordered locus">MCP_1683</name>
</gene>